<dbReference type="InterPro" id="IPR025886">
    <property type="entry name" value="PP2-like"/>
</dbReference>
<proteinExistence type="predicted"/>
<dbReference type="Pfam" id="PF14299">
    <property type="entry name" value="PP2"/>
    <property type="match status" value="1"/>
</dbReference>
<reference evidence="1" key="1">
    <citation type="submission" date="2022-12" db="EMBL/GenBank/DDBJ databases">
        <title>Draft genome assemblies for two species of Escallonia (Escalloniales).</title>
        <authorList>
            <person name="Chanderbali A."/>
            <person name="Dervinis C."/>
            <person name="Anghel I."/>
            <person name="Soltis D."/>
            <person name="Soltis P."/>
            <person name="Zapata F."/>
        </authorList>
    </citation>
    <scope>NUCLEOTIDE SEQUENCE</scope>
    <source>
        <strain evidence="1">UCBG92.1500</strain>
        <tissue evidence="1">Leaf</tissue>
    </source>
</reference>
<gene>
    <name evidence="1" type="ORF">RJ640_000725</name>
</gene>
<accession>A0AA88QXF6</accession>
<dbReference type="AlphaFoldDB" id="A0AA88QXF6"/>
<protein>
    <submittedName>
        <fullName evidence="1">Uncharacterized protein</fullName>
    </submittedName>
</protein>
<keyword evidence="2" id="KW-1185">Reference proteome</keyword>
<evidence type="ECO:0000313" key="1">
    <source>
        <dbReference type="EMBL" id="KAK2974948.1"/>
    </source>
</evidence>
<comment type="caution">
    <text evidence="1">The sequence shown here is derived from an EMBL/GenBank/DDBJ whole genome shotgun (WGS) entry which is preliminary data.</text>
</comment>
<organism evidence="1 2">
    <name type="scientific">Escallonia rubra</name>
    <dbReference type="NCBI Taxonomy" id="112253"/>
    <lineage>
        <taxon>Eukaryota</taxon>
        <taxon>Viridiplantae</taxon>
        <taxon>Streptophyta</taxon>
        <taxon>Embryophyta</taxon>
        <taxon>Tracheophyta</taxon>
        <taxon>Spermatophyta</taxon>
        <taxon>Magnoliopsida</taxon>
        <taxon>eudicotyledons</taxon>
        <taxon>Gunneridae</taxon>
        <taxon>Pentapetalae</taxon>
        <taxon>asterids</taxon>
        <taxon>campanulids</taxon>
        <taxon>Escalloniales</taxon>
        <taxon>Escalloniaceae</taxon>
        <taxon>Escallonia</taxon>
    </lineage>
</organism>
<name>A0AA88QXF6_9ASTE</name>
<dbReference type="EMBL" id="JAVXUO010002262">
    <property type="protein sequence ID" value="KAK2974948.1"/>
    <property type="molecule type" value="Genomic_DNA"/>
</dbReference>
<sequence>MNRFRGRERSVDGEIKMGEFMSEQGDKCEAEARLIETHGGKSGLIVERIEFRPNEEPI</sequence>
<dbReference type="Proteomes" id="UP001187471">
    <property type="component" value="Unassembled WGS sequence"/>
</dbReference>
<evidence type="ECO:0000313" key="2">
    <source>
        <dbReference type="Proteomes" id="UP001187471"/>
    </source>
</evidence>